<dbReference type="InterPro" id="IPR026055">
    <property type="entry name" value="FAR"/>
</dbReference>
<dbReference type="AlphaFoldDB" id="A0AAD6MIE9"/>
<proteinExistence type="inferred from homology"/>
<dbReference type="PANTHER" id="PTHR11011">
    <property type="entry name" value="MALE STERILITY PROTEIN 2-RELATED"/>
    <property type="match status" value="1"/>
</dbReference>
<dbReference type="GO" id="GO:0010345">
    <property type="term" value="P:suberin biosynthetic process"/>
    <property type="evidence" value="ECO:0007669"/>
    <property type="project" value="TreeGrafter"/>
</dbReference>
<dbReference type="InterPro" id="IPR013120">
    <property type="entry name" value="FAR_NAD-bd"/>
</dbReference>
<evidence type="ECO:0000313" key="3">
    <source>
        <dbReference type="EMBL" id="KAJ6985902.1"/>
    </source>
</evidence>
<dbReference type="PANTHER" id="PTHR11011:SF99">
    <property type="entry name" value="FATTY ACYL-COA REDUCTASE 3"/>
    <property type="match status" value="1"/>
</dbReference>
<dbReference type="Proteomes" id="UP001164929">
    <property type="component" value="Chromosome 9"/>
</dbReference>
<accession>A0AAD6MIE9</accession>
<feature type="domain" description="Thioester reductase (TE)" evidence="2">
    <location>
        <begin position="18"/>
        <end position="64"/>
    </location>
</feature>
<comment type="catalytic activity">
    <reaction evidence="1">
        <text>a long-chain fatty acyl-CoA + 2 NADPH + 2 H(+) = a long-chain primary fatty alcohol + 2 NADP(+) + CoA</text>
        <dbReference type="Rhea" id="RHEA:52716"/>
        <dbReference type="ChEBI" id="CHEBI:15378"/>
        <dbReference type="ChEBI" id="CHEBI:57287"/>
        <dbReference type="ChEBI" id="CHEBI:57783"/>
        <dbReference type="ChEBI" id="CHEBI:58349"/>
        <dbReference type="ChEBI" id="CHEBI:77396"/>
        <dbReference type="ChEBI" id="CHEBI:83139"/>
        <dbReference type="EC" id="1.2.1.84"/>
    </reaction>
</comment>
<gene>
    <name evidence="3" type="ORF">NC653_023740</name>
</gene>
<evidence type="ECO:0000259" key="2">
    <source>
        <dbReference type="Pfam" id="PF07993"/>
    </source>
</evidence>
<protein>
    <recommendedName>
        <fullName evidence="1">Fatty acyl-CoA reductase</fullName>
        <ecNumber evidence="1">1.2.1.84</ecNumber>
    </recommendedName>
</protein>
<comment type="similarity">
    <text evidence="1">Belongs to the fatty acyl-CoA reductase family.</text>
</comment>
<keyword evidence="4" id="KW-1185">Reference proteome</keyword>
<dbReference type="GO" id="GO:0102965">
    <property type="term" value="F:alcohol-forming long-chain fatty acyl-CoA reductase activity"/>
    <property type="evidence" value="ECO:0007669"/>
    <property type="project" value="UniProtKB-EC"/>
</dbReference>
<comment type="function">
    <text evidence="1">Catalyzes the reduction of fatty acyl-CoA to fatty alcohols.</text>
</comment>
<dbReference type="EC" id="1.2.1.84" evidence="1"/>
<dbReference type="SUPFAM" id="SSF51735">
    <property type="entry name" value="NAD(P)-binding Rossmann-fold domains"/>
    <property type="match status" value="1"/>
</dbReference>
<dbReference type="GO" id="GO:0035336">
    <property type="term" value="P:long-chain fatty-acyl-CoA metabolic process"/>
    <property type="evidence" value="ECO:0007669"/>
    <property type="project" value="TreeGrafter"/>
</dbReference>
<keyword evidence="1" id="KW-0443">Lipid metabolism</keyword>
<organism evidence="3 4">
    <name type="scientific">Populus alba x Populus x berolinensis</name>
    <dbReference type="NCBI Taxonomy" id="444605"/>
    <lineage>
        <taxon>Eukaryota</taxon>
        <taxon>Viridiplantae</taxon>
        <taxon>Streptophyta</taxon>
        <taxon>Embryophyta</taxon>
        <taxon>Tracheophyta</taxon>
        <taxon>Spermatophyta</taxon>
        <taxon>Magnoliopsida</taxon>
        <taxon>eudicotyledons</taxon>
        <taxon>Gunneridae</taxon>
        <taxon>Pentapetalae</taxon>
        <taxon>rosids</taxon>
        <taxon>fabids</taxon>
        <taxon>Malpighiales</taxon>
        <taxon>Salicaceae</taxon>
        <taxon>Saliceae</taxon>
        <taxon>Populus</taxon>
    </lineage>
</organism>
<name>A0AAD6MIE9_9ROSI</name>
<evidence type="ECO:0000256" key="1">
    <source>
        <dbReference type="RuleBase" id="RU363097"/>
    </source>
</evidence>
<comment type="caution">
    <text evidence="3">The sequence shown here is derived from an EMBL/GenBank/DDBJ whole genome shotgun (WGS) entry which is preliminary data.</text>
</comment>
<keyword evidence="1" id="KW-0521">NADP</keyword>
<sequence length="106" mass="11988">MEFGSVVQFLEDKTILIMGATGFLAKILLEKILRVQPKVKKIYLLLRAADAKSASQRLQNEVHNIIKLEGIKGKRSKNERKETKLANCKKIKVLHGLMLTNYGIIV</sequence>
<reference evidence="3" key="1">
    <citation type="journal article" date="2023" name="Mol. Ecol. Resour.">
        <title>Chromosome-level genome assembly of a triploid poplar Populus alba 'Berolinensis'.</title>
        <authorList>
            <person name="Chen S."/>
            <person name="Yu Y."/>
            <person name="Wang X."/>
            <person name="Wang S."/>
            <person name="Zhang T."/>
            <person name="Zhou Y."/>
            <person name="He R."/>
            <person name="Meng N."/>
            <person name="Wang Y."/>
            <person name="Liu W."/>
            <person name="Liu Z."/>
            <person name="Liu J."/>
            <person name="Guo Q."/>
            <person name="Huang H."/>
            <person name="Sederoff R.R."/>
            <person name="Wang G."/>
            <person name="Qu G."/>
            <person name="Chen S."/>
        </authorList>
    </citation>
    <scope>NUCLEOTIDE SEQUENCE</scope>
    <source>
        <strain evidence="3">SC-2020</strain>
    </source>
</reference>
<dbReference type="InterPro" id="IPR036291">
    <property type="entry name" value="NAD(P)-bd_dom_sf"/>
</dbReference>
<keyword evidence="1" id="KW-0560">Oxidoreductase</keyword>
<keyword evidence="1" id="KW-0444">Lipid biosynthesis</keyword>
<dbReference type="EMBL" id="JAQIZT010000009">
    <property type="protein sequence ID" value="KAJ6985902.1"/>
    <property type="molecule type" value="Genomic_DNA"/>
</dbReference>
<dbReference type="Gene3D" id="3.40.50.720">
    <property type="entry name" value="NAD(P)-binding Rossmann-like Domain"/>
    <property type="match status" value="1"/>
</dbReference>
<dbReference type="Pfam" id="PF07993">
    <property type="entry name" value="NAD_binding_4"/>
    <property type="match status" value="1"/>
</dbReference>
<evidence type="ECO:0000313" key="4">
    <source>
        <dbReference type="Proteomes" id="UP001164929"/>
    </source>
</evidence>
<dbReference type="GO" id="GO:0080019">
    <property type="term" value="F:alcohol-forming very long-chain fatty acyl-CoA reductase activity"/>
    <property type="evidence" value="ECO:0007669"/>
    <property type="project" value="InterPro"/>
</dbReference>